<comment type="subcellular location">
    <subcellularLocation>
        <location evidence="1 9">Cell inner membrane</location>
        <topology evidence="1 9">Single-pass membrane protein</topology>
    </subcellularLocation>
</comment>
<dbReference type="NCBIfam" id="TIGR02532">
    <property type="entry name" value="IV_pilin_GFxxxE"/>
    <property type="match status" value="1"/>
</dbReference>
<evidence type="ECO:0000256" key="2">
    <source>
        <dbReference type="ARBA" id="ARBA00008358"/>
    </source>
</evidence>
<feature type="domain" description="Type II secretion system protein GspI C-terminal" evidence="10">
    <location>
        <begin position="50"/>
        <end position="117"/>
    </location>
</feature>
<evidence type="ECO:0000259" key="10">
    <source>
        <dbReference type="Pfam" id="PF02501"/>
    </source>
</evidence>
<dbReference type="EMBL" id="LNYJ01000011">
    <property type="protein sequence ID" value="KTD16107.1"/>
    <property type="molecule type" value="Genomic_DNA"/>
</dbReference>
<evidence type="ECO:0000313" key="12">
    <source>
        <dbReference type="Proteomes" id="UP000055035"/>
    </source>
</evidence>
<evidence type="ECO:0000256" key="7">
    <source>
        <dbReference type="ARBA" id="ARBA00022989"/>
    </source>
</evidence>
<dbReference type="Pfam" id="PF07963">
    <property type="entry name" value="N_methyl"/>
    <property type="match status" value="1"/>
</dbReference>
<keyword evidence="12" id="KW-1185">Reference proteome</keyword>
<sequence>MKSNSKVSRVIQSSGFTLIEVLLALAIISIALTALMRATAQNVANTQRIKEKTISHLVAMQGVAMVQLGLLTPSQSQIITQSTTLLGERWYWRVKANPTKIKSVEEITITLSKNQAGPYGSPLTAFRYHHE</sequence>
<dbReference type="Pfam" id="PF02501">
    <property type="entry name" value="T2SSI"/>
    <property type="match status" value="1"/>
</dbReference>
<keyword evidence="7" id="KW-1133">Transmembrane helix</keyword>
<organism evidence="11 12">
    <name type="scientific">Legionella jordanis</name>
    <dbReference type="NCBI Taxonomy" id="456"/>
    <lineage>
        <taxon>Bacteria</taxon>
        <taxon>Pseudomonadati</taxon>
        <taxon>Pseudomonadota</taxon>
        <taxon>Gammaproteobacteria</taxon>
        <taxon>Legionellales</taxon>
        <taxon>Legionellaceae</taxon>
        <taxon>Legionella</taxon>
    </lineage>
</organism>
<dbReference type="AlphaFoldDB" id="A0A0W0V7L0"/>
<evidence type="ECO:0000256" key="8">
    <source>
        <dbReference type="ARBA" id="ARBA00023136"/>
    </source>
</evidence>
<comment type="PTM">
    <text evidence="9">Cleaved by prepilin peptidase.</text>
</comment>
<evidence type="ECO:0000256" key="5">
    <source>
        <dbReference type="ARBA" id="ARBA00022519"/>
    </source>
</evidence>
<dbReference type="NCBIfam" id="TIGR01707">
    <property type="entry name" value="gspI"/>
    <property type="match status" value="1"/>
</dbReference>
<dbReference type="OrthoDB" id="6121517at2"/>
<evidence type="ECO:0000256" key="1">
    <source>
        <dbReference type="ARBA" id="ARBA00004377"/>
    </source>
</evidence>
<evidence type="ECO:0000256" key="4">
    <source>
        <dbReference type="ARBA" id="ARBA00022481"/>
    </source>
</evidence>
<keyword evidence="4 9" id="KW-0488">Methylation</keyword>
<comment type="similarity">
    <text evidence="2 9">Belongs to the GSP I family.</text>
</comment>
<dbReference type="GO" id="GO:0015627">
    <property type="term" value="C:type II protein secretion system complex"/>
    <property type="evidence" value="ECO:0007669"/>
    <property type="project" value="UniProtKB-UniRule"/>
</dbReference>
<keyword evidence="5 9" id="KW-0997">Cell inner membrane</keyword>
<comment type="caution">
    <text evidence="11">The sequence shown here is derived from an EMBL/GenBank/DDBJ whole genome shotgun (WGS) entry which is preliminary data.</text>
</comment>
<dbReference type="GO" id="GO:0005886">
    <property type="term" value="C:plasma membrane"/>
    <property type="evidence" value="ECO:0007669"/>
    <property type="project" value="UniProtKB-SubCell"/>
</dbReference>
<dbReference type="RefSeq" id="WP_058469988.1">
    <property type="nucleotide sequence ID" value="NZ_CAAAIC010000007.1"/>
</dbReference>
<comment type="subunit">
    <text evidence="9">Type II secretion is composed of four main components: the outer membrane complex, the inner membrane complex, the cytoplasmic secretion ATPase and the periplasm-spanning pseudopilus.</text>
</comment>
<keyword evidence="8" id="KW-0472">Membrane</keyword>
<evidence type="ECO:0000256" key="3">
    <source>
        <dbReference type="ARBA" id="ARBA00022475"/>
    </source>
</evidence>
<reference evidence="11 12" key="1">
    <citation type="submission" date="2015-11" db="EMBL/GenBank/DDBJ databases">
        <title>Genomic analysis of 38 Legionella species identifies large and diverse effector repertoires.</title>
        <authorList>
            <person name="Burstein D."/>
            <person name="Amaro F."/>
            <person name="Zusman T."/>
            <person name="Lifshitz Z."/>
            <person name="Cohen O."/>
            <person name="Gilbert J.A."/>
            <person name="Pupko T."/>
            <person name="Shuman H.A."/>
            <person name="Segal G."/>
        </authorList>
    </citation>
    <scope>NUCLEOTIDE SEQUENCE [LARGE SCALE GENOMIC DNA]</scope>
    <source>
        <strain evidence="11 12">BL-540</strain>
    </source>
</reference>
<proteinExistence type="inferred from homology"/>
<evidence type="ECO:0000256" key="9">
    <source>
        <dbReference type="RuleBase" id="RU368030"/>
    </source>
</evidence>
<name>A0A0W0V7L0_9GAMM</name>
<accession>A0A0W0V7L0</accession>
<gene>
    <name evidence="11" type="primary">lspI</name>
    <name evidence="11" type="ORF">Ljor_0413</name>
</gene>
<evidence type="ECO:0000313" key="11">
    <source>
        <dbReference type="EMBL" id="KTD16107.1"/>
    </source>
</evidence>
<dbReference type="PANTHER" id="PTHR38779:SF2">
    <property type="entry name" value="TYPE II SECRETION SYSTEM PROTEIN I-RELATED"/>
    <property type="match status" value="1"/>
</dbReference>
<dbReference type="PROSITE" id="PS00409">
    <property type="entry name" value="PROKAR_NTER_METHYL"/>
    <property type="match status" value="1"/>
</dbReference>
<dbReference type="InterPro" id="IPR003413">
    <property type="entry name" value="T2SS_GspI_C"/>
</dbReference>
<dbReference type="PANTHER" id="PTHR38779">
    <property type="entry name" value="TYPE II SECRETION SYSTEM PROTEIN I-RELATED"/>
    <property type="match status" value="1"/>
</dbReference>
<evidence type="ECO:0000256" key="6">
    <source>
        <dbReference type="ARBA" id="ARBA00022692"/>
    </source>
</evidence>
<dbReference type="STRING" id="456.Ljor_0413"/>
<dbReference type="InterPro" id="IPR010052">
    <property type="entry name" value="T2SS_protein-GspI"/>
</dbReference>
<dbReference type="Gene3D" id="3.30.1300.30">
    <property type="entry name" value="GSPII I/J protein-like"/>
    <property type="match status" value="1"/>
</dbReference>
<keyword evidence="3" id="KW-1003">Cell membrane</keyword>
<dbReference type="PATRIC" id="fig|456.5.peg.438"/>
<keyword evidence="6" id="KW-0812">Transmembrane</keyword>
<dbReference type="GO" id="GO:0015628">
    <property type="term" value="P:protein secretion by the type II secretion system"/>
    <property type="evidence" value="ECO:0007669"/>
    <property type="project" value="UniProtKB-UniRule"/>
</dbReference>
<dbReference type="InterPro" id="IPR012902">
    <property type="entry name" value="N_methyl_site"/>
</dbReference>
<dbReference type="InterPro" id="IPR045584">
    <property type="entry name" value="Pilin-like"/>
</dbReference>
<dbReference type="SUPFAM" id="SSF54523">
    <property type="entry name" value="Pili subunits"/>
    <property type="match status" value="1"/>
</dbReference>
<comment type="function">
    <text evidence="9">Component of the type II secretion system required for the energy-dependent secretion of extracellular factors such as proteases and toxins from the periplasm.</text>
</comment>
<protein>
    <recommendedName>
        <fullName evidence="9">Type II secretion system protein I</fullName>
        <shortName evidence="9">T2SS minor pseudopilin I</shortName>
    </recommendedName>
</protein>
<dbReference type="Proteomes" id="UP000055035">
    <property type="component" value="Unassembled WGS sequence"/>
</dbReference>